<dbReference type="PANTHER" id="PTHR46825">
    <property type="entry name" value="D-ALANYL-D-ALANINE-CARBOXYPEPTIDASE/ENDOPEPTIDASE AMPH"/>
    <property type="match status" value="1"/>
</dbReference>
<protein>
    <submittedName>
        <fullName evidence="2">Serine hydrolase domain-containing protein</fullName>
        <ecNumber evidence="2">3.-.-.-</ecNumber>
    </submittedName>
</protein>
<reference evidence="3" key="1">
    <citation type="journal article" date="2019" name="Int. J. Syst. Evol. Microbiol.">
        <title>The Global Catalogue of Microorganisms (GCM) 10K type strain sequencing project: providing services to taxonomists for standard genome sequencing and annotation.</title>
        <authorList>
            <consortium name="The Broad Institute Genomics Platform"/>
            <consortium name="The Broad Institute Genome Sequencing Center for Infectious Disease"/>
            <person name="Wu L."/>
            <person name="Ma J."/>
        </authorList>
    </citation>
    <scope>NUCLEOTIDE SEQUENCE [LARGE SCALE GENOMIC DNA]</scope>
    <source>
        <strain evidence="3">2902at01</strain>
    </source>
</reference>
<dbReference type="Pfam" id="PF00144">
    <property type="entry name" value="Beta-lactamase"/>
    <property type="match status" value="1"/>
</dbReference>
<sequence>MNITRRGLVGGAAFGIGMAVMGTPASATTRSRACELQSALDAIHRAGVPGVFAEVRKGRDTWRGASGVADLQTGRRVTPTQRHRVGSITKTFTAVAVLQQVERGTVGLDAPIGRYLPRLVPGARGDRITVRMLLNHTSGLPDYLPYAFPSLQTFPAAGSTRSLDDNRFRQFSRAELIGMGVDAPPASEPGASTGVYSNTNYLLLGELLEAVSGIGAEQYITRNVIEPAGLRNTGFPAGERIVGAHPKMYESFFGLIDPPRDYSVYNMSWVSTGAGLVSTVEDVNRFYGMLLGGRIVSPASLEQMQATVPVISQTGEPVMYGLGLHRFAIAGCGPIWGHDGTVWGAQTMTMVSADGNRQLTVAMNLVRWNMLNASGQPQHHPIDDALSSLYKQAMCD</sequence>
<accession>A0ABV8KPQ4</accession>
<dbReference type="SUPFAM" id="SSF56601">
    <property type="entry name" value="beta-lactamase/transpeptidase-like"/>
    <property type="match status" value="1"/>
</dbReference>
<proteinExistence type="predicted"/>
<comment type="caution">
    <text evidence="2">The sequence shown here is derived from an EMBL/GenBank/DDBJ whole genome shotgun (WGS) entry which is preliminary data.</text>
</comment>
<dbReference type="InterPro" id="IPR001466">
    <property type="entry name" value="Beta-lactam-related"/>
</dbReference>
<dbReference type="InterPro" id="IPR012338">
    <property type="entry name" value="Beta-lactam/transpept-like"/>
</dbReference>
<evidence type="ECO:0000259" key="1">
    <source>
        <dbReference type="Pfam" id="PF00144"/>
    </source>
</evidence>
<dbReference type="RefSeq" id="WP_377547463.1">
    <property type="nucleotide sequence ID" value="NZ_JBHSBN010000012.1"/>
</dbReference>
<keyword evidence="2" id="KW-0378">Hydrolase</keyword>
<dbReference type="InterPro" id="IPR006311">
    <property type="entry name" value="TAT_signal"/>
</dbReference>
<keyword evidence="3" id="KW-1185">Reference proteome</keyword>
<dbReference type="PROSITE" id="PS51318">
    <property type="entry name" value="TAT"/>
    <property type="match status" value="1"/>
</dbReference>
<dbReference type="Proteomes" id="UP001595868">
    <property type="component" value="Unassembled WGS sequence"/>
</dbReference>
<dbReference type="InterPro" id="IPR050491">
    <property type="entry name" value="AmpC-like"/>
</dbReference>
<organism evidence="2 3">
    <name type="scientific">Micromonospora zhanjiangensis</name>
    <dbReference type="NCBI Taxonomy" id="1522057"/>
    <lineage>
        <taxon>Bacteria</taxon>
        <taxon>Bacillati</taxon>
        <taxon>Actinomycetota</taxon>
        <taxon>Actinomycetes</taxon>
        <taxon>Micromonosporales</taxon>
        <taxon>Micromonosporaceae</taxon>
        <taxon>Micromonospora</taxon>
    </lineage>
</organism>
<feature type="domain" description="Beta-lactamase-related" evidence="1">
    <location>
        <begin position="45"/>
        <end position="371"/>
    </location>
</feature>
<dbReference type="EMBL" id="JBHSBN010000012">
    <property type="protein sequence ID" value="MFC4107902.1"/>
    <property type="molecule type" value="Genomic_DNA"/>
</dbReference>
<gene>
    <name evidence="2" type="ORF">ACFOX0_18465</name>
</gene>
<evidence type="ECO:0000313" key="3">
    <source>
        <dbReference type="Proteomes" id="UP001595868"/>
    </source>
</evidence>
<dbReference type="GO" id="GO:0016787">
    <property type="term" value="F:hydrolase activity"/>
    <property type="evidence" value="ECO:0007669"/>
    <property type="project" value="UniProtKB-KW"/>
</dbReference>
<evidence type="ECO:0000313" key="2">
    <source>
        <dbReference type="EMBL" id="MFC4107902.1"/>
    </source>
</evidence>
<dbReference type="EC" id="3.-.-.-" evidence="2"/>
<dbReference type="Gene3D" id="3.40.710.10">
    <property type="entry name" value="DD-peptidase/beta-lactamase superfamily"/>
    <property type="match status" value="1"/>
</dbReference>
<name>A0ABV8KPQ4_9ACTN</name>
<dbReference type="PANTHER" id="PTHR46825:SF7">
    <property type="entry name" value="D-ALANYL-D-ALANINE CARBOXYPEPTIDASE"/>
    <property type="match status" value="1"/>
</dbReference>